<evidence type="ECO:0000256" key="1">
    <source>
        <dbReference type="ARBA" id="ARBA00004123"/>
    </source>
</evidence>
<dbReference type="HOGENOM" id="CLU_304446_0_0_1"/>
<dbReference type="GeneID" id="5545851"/>
<keyword evidence="2" id="KW-0479">Metal-binding</keyword>
<feature type="domain" description="Zn(2)-C6 fungal-type" evidence="7">
    <location>
        <begin position="39"/>
        <end position="68"/>
    </location>
</feature>
<evidence type="ECO:0000256" key="3">
    <source>
        <dbReference type="ARBA" id="ARBA00022833"/>
    </source>
</evidence>
<dbReference type="Pfam" id="PF00172">
    <property type="entry name" value="Zn_clus"/>
    <property type="match status" value="1"/>
</dbReference>
<dbReference type="eggNOG" id="ENOG502QV4Q">
    <property type="taxonomic scope" value="Eukaryota"/>
</dbReference>
<dbReference type="InterPro" id="IPR050987">
    <property type="entry name" value="AtrR-like"/>
</dbReference>
<dbReference type="GO" id="GO:0006351">
    <property type="term" value="P:DNA-templated transcription"/>
    <property type="evidence" value="ECO:0007669"/>
    <property type="project" value="InterPro"/>
</dbReference>
<dbReference type="GO" id="GO:0003677">
    <property type="term" value="F:DNA binding"/>
    <property type="evidence" value="ECO:0007669"/>
    <property type="project" value="UniProtKB-KW"/>
</dbReference>
<dbReference type="Pfam" id="PF04082">
    <property type="entry name" value="Fungal_trans"/>
    <property type="match status" value="1"/>
</dbReference>
<accession>A7TJG7</accession>
<dbReference type="FunCoup" id="A7TJG7">
    <property type="interactions" value="3762"/>
</dbReference>
<name>A7TJG7_VANPO</name>
<dbReference type="STRING" id="436907.A7TJG7"/>
<evidence type="ECO:0000313" key="9">
    <source>
        <dbReference type="Proteomes" id="UP000000267"/>
    </source>
</evidence>
<feature type="region of interest" description="Disordered" evidence="6">
    <location>
        <begin position="1"/>
        <end position="31"/>
    </location>
</feature>
<dbReference type="OrthoDB" id="3364175at2759"/>
<protein>
    <recommendedName>
        <fullName evidence="7">Zn(2)-C6 fungal-type domain-containing protein</fullName>
    </recommendedName>
</protein>
<reference evidence="8 9" key="1">
    <citation type="journal article" date="2007" name="Proc. Natl. Acad. Sci. U.S.A.">
        <title>Independent sorting-out of thousands of duplicated gene pairs in two yeast species descended from a whole-genome duplication.</title>
        <authorList>
            <person name="Scannell D.R."/>
            <person name="Frank A.C."/>
            <person name="Conant G.C."/>
            <person name="Byrne K.P."/>
            <person name="Woolfit M."/>
            <person name="Wolfe K.H."/>
        </authorList>
    </citation>
    <scope>NUCLEOTIDE SEQUENCE [LARGE SCALE GENOMIC DNA]</scope>
    <source>
        <strain evidence="9">ATCC 22028 / DSM 70294 / BCRC 21397 / CBS 2163 / NBRC 10782 / NRRL Y-8283 / UCD 57-17</strain>
    </source>
</reference>
<keyword evidence="5" id="KW-0539">Nucleus</keyword>
<dbReference type="CDD" id="cd12148">
    <property type="entry name" value="fungal_TF_MHR"/>
    <property type="match status" value="1"/>
</dbReference>
<dbReference type="InterPro" id="IPR007219">
    <property type="entry name" value="XnlR_reg_dom"/>
</dbReference>
<dbReference type="PANTHER" id="PTHR46910:SF3">
    <property type="entry name" value="HALOTOLERANCE PROTEIN 9-RELATED"/>
    <property type="match status" value="1"/>
</dbReference>
<feature type="compositionally biased region" description="Low complexity" evidence="6">
    <location>
        <begin position="1"/>
        <end position="28"/>
    </location>
</feature>
<dbReference type="GO" id="GO:0008270">
    <property type="term" value="F:zinc ion binding"/>
    <property type="evidence" value="ECO:0007669"/>
    <property type="project" value="InterPro"/>
</dbReference>
<proteinExistence type="predicted"/>
<dbReference type="EMBL" id="DS480401">
    <property type="protein sequence ID" value="EDO17617.1"/>
    <property type="molecule type" value="Genomic_DNA"/>
</dbReference>
<comment type="subcellular location">
    <subcellularLocation>
        <location evidence="1">Nucleus</location>
    </subcellularLocation>
</comment>
<evidence type="ECO:0000256" key="5">
    <source>
        <dbReference type="ARBA" id="ARBA00023242"/>
    </source>
</evidence>
<dbReference type="PANTHER" id="PTHR46910">
    <property type="entry name" value="TRANSCRIPTION FACTOR PDR1"/>
    <property type="match status" value="1"/>
</dbReference>
<evidence type="ECO:0000259" key="7">
    <source>
        <dbReference type="PROSITE" id="PS50048"/>
    </source>
</evidence>
<dbReference type="RefSeq" id="XP_001645475.1">
    <property type="nucleotide sequence ID" value="XM_001645425.1"/>
</dbReference>
<dbReference type="AlphaFoldDB" id="A7TJG7"/>
<organism evidence="9">
    <name type="scientific">Vanderwaltozyma polyspora (strain ATCC 22028 / DSM 70294 / BCRC 21397 / CBS 2163 / NBRC 10782 / NRRL Y-8283 / UCD 57-17)</name>
    <name type="common">Kluyveromyces polysporus</name>
    <dbReference type="NCBI Taxonomy" id="436907"/>
    <lineage>
        <taxon>Eukaryota</taxon>
        <taxon>Fungi</taxon>
        <taxon>Dikarya</taxon>
        <taxon>Ascomycota</taxon>
        <taxon>Saccharomycotina</taxon>
        <taxon>Saccharomycetes</taxon>
        <taxon>Saccharomycetales</taxon>
        <taxon>Saccharomycetaceae</taxon>
        <taxon>Vanderwaltozyma</taxon>
    </lineage>
</organism>
<dbReference type="PhylomeDB" id="A7TJG7"/>
<dbReference type="SMART" id="SM00066">
    <property type="entry name" value="GAL4"/>
    <property type="match status" value="1"/>
</dbReference>
<dbReference type="Proteomes" id="UP000000267">
    <property type="component" value="Unassembled WGS sequence"/>
</dbReference>
<keyword evidence="9" id="KW-1185">Reference proteome</keyword>
<dbReference type="OMA" id="CAAYQCE"/>
<evidence type="ECO:0000256" key="4">
    <source>
        <dbReference type="ARBA" id="ARBA00023125"/>
    </source>
</evidence>
<evidence type="ECO:0000256" key="6">
    <source>
        <dbReference type="SAM" id="MobiDB-lite"/>
    </source>
</evidence>
<dbReference type="KEGG" id="vpo:Kpol_1061p42"/>
<evidence type="ECO:0000256" key="2">
    <source>
        <dbReference type="ARBA" id="ARBA00022723"/>
    </source>
</evidence>
<dbReference type="InParanoid" id="A7TJG7"/>
<dbReference type="InterPro" id="IPR001138">
    <property type="entry name" value="Zn2Cys6_DnaBD"/>
</dbReference>
<dbReference type="PROSITE" id="PS00463">
    <property type="entry name" value="ZN2_CY6_FUNGAL_1"/>
    <property type="match status" value="1"/>
</dbReference>
<dbReference type="GO" id="GO:0045944">
    <property type="term" value="P:positive regulation of transcription by RNA polymerase II"/>
    <property type="evidence" value="ECO:0007669"/>
    <property type="project" value="UniProtKB-ARBA"/>
</dbReference>
<feature type="compositionally biased region" description="Polar residues" evidence="6">
    <location>
        <begin position="127"/>
        <end position="138"/>
    </location>
</feature>
<dbReference type="GO" id="GO:0000981">
    <property type="term" value="F:DNA-binding transcription factor activity, RNA polymerase II-specific"/>
    <property type="evidence" value="ECO:0007669"/>
    <property type="project" value="InterPro"/>
</dbReference>
<sequence length="1129" mass="129974">MAGSNSSGNSSTNDSNNTTGTSNTNTTTQKKTRSKVSRACEGCRRRKIKCSGNWPCSSCITYDCECIFTSSDSINSKKKITSCSSLEILNKSKTLSENNNNNNNNDNNNNNNNNNIINNTSHNINNRSGSNSLDVSRSVSDTNLDSQLKKRNLDELISCDSKVKKPNSQRIADHSLGFFKVVKRKNVCQHTELNIPVDELPDFKLNNNDGGYFEDDSLLQKKLINLQNILKNLKEIKNLNNNDLSTNDLIENVNSQINEILNDWTPKINYKKLKNNTNLNPPKKDSNIHLQQRQNLTSSVETHLMKNRYTNRVNLTKYSIWSDQKENKANLCASFLSKQPLIEELFGLYSPFLGLSFRGIGSFYQREINNKCEESTLIQMKESIYILLRFFDLCIDHMTQSCITIGNPLENYLTKYKLLSPSSTTNTPASSPMQFNNKDSLTSIIKLLPQPFLYNLAGITTDQLLMNVDNYFFMFSLILKIFQTHKQSYEILMIRATNGEDKISMDQNPIKDMENFLFYSKQEELLLVLSYSYYNSTLYHYDDFKSLDYLEILLSLIDKQLWLDEYYAVEKVLEVTINYAMKMGLSRWEFYVGLSENEAERRRRDWWRLYAIEKLVSSERGMQSSIVNSRCNCLLIKEFRDVGFMDINEFLENVHLCNDNSYFNTLQINALLDYFNVARSIIIADFYENVLYHERYTSIKNNAKPTMFRIKLTTEVFNKLNTALMKLDVVQNQAKRLFKIAFKETSSDEYDSYLRYQVVYFVFAYFQTICIILHASSNLLARLIVLPAPHEFNLEIEKLHDITCLVWSKMNKLLTLIDDDYTVARCYKLYGIGCLLMFSRIFKSKISMDLSDTVNILKIVKRFQNSFIYNDLKNNEVIANSITNRHLNLSSAFVAVITHLNIVLIMKQQNLTKQKLIEKINKISPDVSEVIESLLDPKSYVFEYIMKNINESGFHLNVRRMFSDLNDVSNGSKKKFNNPRTAHFPKNLVESQEAIFRSHSPQNSQGQNVNSLDMLTSVSENANIMNYNSGYVNAANDNSVINMPRPSLLPNNSVLPSNDLLKQNGVLPDKVAITKDIASNPSIQQFPFLVENDNTGSYNLGTLDEFVNNGDLNDLYNTLWRDLYSVEYI</sequence>
<keyword evidence="3" id="KW-0862">Zinc</keyword>
<dbReference type="CDD" id="cd00067">
    <property type="entry name" value="GAL4"/>
    <property type="match status" value="1"/>
</dbReference>
<feature type="compositionally biased region" description="Low complexity" evidence="6">
    <location>
        <begin position="98"/>
        <end position="126"/>
    </location>
</feature>
<dbReference type="InterPro" id="IPR036864">
    <property type="entry name" value="Zn2-C6_fun-type_DNA-bd_sf"/>
</dbReference>
<evidence type="ECO:0000313" key="8">
    <source>
        <dbReference type="EMBL" id="EDO17617.1"/>
    </source>
</evidence>
<dbReference type="PROSITE" id="PS50048">
    <property type="entry name" value="ZN2_CY6_FUNGAL_2"/>
    <property type="match status" value="1"/>
</dbReference>
<dbReference type="GO" id="GO:0005634">
    <property type="term" value="C:nucleus"/>
    <property type="evidence" value="ECO:0007669"/>
    <property type="project" value="UniProtKB-SubCell"/>
</dbReference>
<feature type="region of interest" description="Disordered" evidence="6">
    <location>
        <begin position="95"/>
        <end position="138"/>
    </location>
</feature>
<dbReference type="SUPFAM" id="SSF57701">
    <property type="entry name" value="Zn2/Cys6 DNA-binding domain"/>
    <property type="match status" value="1"/>
</dbReference>
<keyword evidence="4" id="KW-0238">DNA-binding</keyword>
<gene>
    <name evidence="8" type="ORF">Kpol_1061p42</name>
</gene>
<dbReference type="Gene3D" id="4.10.240.10">
    <property type="entry name" value="Zn(2)-C6 fungal-type DNA-binding domain"/>
    <property type="match status" value="1"/>
</dbReference>